<dbReference type="EMBL" id="CP092623">
    <property type="protein sequence ID" value="UMM31023.1"/>
    <property type="molecule type" value="Genomic_DNA"/>
</dbReference>
<evidence type="ECO:0000256" key="1">
    <source>
        <dbReference type="SAM" id="Phobius"/>
    </source>
</evidence>
<keyword evidence="1" id="KW-0812">Transmembrane</keyword>
<evidence type="ECO:0000313" key="2">
    <source>
        <dbReference type="EMBL" id="UMM31023.1"/>
    </source>
</evidence>
<evidence type="ECO:0000313" key="3">
    <source>
        <dbReference type="Proteomes" id="UP000829354"/>
    </source>
</evidence>
<keyword evidence="1" id="KW-0472">Membrane</keyword>
<keyword evidence="1" id="KW-1133">Transmembrane helix</keyword>
<dbReference type="Proteomes" id="UP000829354">
    <property type="component" value="Chromosome IV"/>
</dbReference>
<sequence>MYHHNPHYFPKNPRALYFAAPTRSSNSPQSTIAAYFNTARAHRLFPRVTRQTAKSVYDKHKTIVIGCAVVLACVVLFGMVLKICFFYGDRIWNQIKEKEMGMEGLVEPLVQESQETTTTTLKELRGYRWDDDNSRP</sequence>
<name>A0AAE9JIP9_CAEBR</name>
<accession>A0AAE9JIP9</accession>
<reference evidence="2 3" key="1">
    <citation type="submission" date="2022-04" db="EMBL/GenBank/DDBJ databases">
        <title>Chromosome-level reference genomes for two strains of Caenorhabditis briggsae: an improved platform for comparative genomics.</title>
        <authorList>
            <person name="Stevens L."/>
            <person name="Andersen E."/>
        </authorList>
    </citation>
    <scope>NUCLEOTIDE SEQUENCE [LARGE SCALE GENOMIC DNA]</scope>
    <source>
        <strain evidence="2">VX34</strain>
        <tissue evidence="2">Whole-organism</tissue>
    </source>
</reference>
<feature type="transmembrane region" description="Helical" evidence="1">
    <location>
        <begin position="63"/>
        <end position="88"/>
    </location>
</feature>
<keyword evidence="3" id="KW-1185">Reference proteome</keyword>
<proteinExistence type="predicted"/>
<organism evidence="2 3">
    <name type="scientific">Caenorhabditis briggsae</name>
    <dbReference type="NCBI Taxonomy" id="6238"/>
    <lineage>
        <taxon>Eukaryota</taxon>
        <taxon>Metazoa</taxon>
        <taxon>Ecdysozoa</taxon>
        <taxon>Nematoda</taxon>
        <taxon>Chromadorea</taxon>
        <taxon>Rhabditida</taxon>
        <taxon>Rhabditina</taxon>
        <taxon>Rhabditomorpha</taxon>
        <taxon>Rhabditoidea</taxon>
        <taxon>Rhabditidae</taxon>
        <taxon>Peloderinae</taxon>
        <taxon>Caenorhabditis</taxon>
    </lineage>
</organism>
<dbReference type="AlphaFoldDB" id="A0AAE9JIP9"/>
<gene>
    <name evidence="2" type="ORF">L5515_012670</name>
</gene>
<protein>
    <submittedName>
        <fullName evidence="2">Uncharacterized protein</fullName>
    </submittedName>
</protein>